<keyword evidence="2" id="KW-1185">Reference proteome</keyword>
<accession>A0A1I4P301</accession>
<dbReference type="EMBL" id="FOUE01000002">
    <property type="protein sequence ID" value="SFM22035.1"/>
    <property type="molecule type" value="Genomic_DNA"/>
</dbReference>
<protein>
    <submittedName>
        <fullName evidence="1">Uncharacterized protein</fullName>
    </submittedName>
</protein>
<dbReference type="OrthoDB" id="5826322at2"/>
<gene>
    <name evidence="1" type="ORF">SAMN04487963_1774</name>
</gene>
<evidence type="ECO:0000313" key="2">
    <source>
        <dbReference type="Proteomes" id="UP000198519"/>
    </source>
</evidence>
<dbReference type="Proteomes" id="UP000198519">
    <property type="component" value="Unassembled WGS sequence"/>
</dbReference>
<reference evidence="2" key="1">
    <citation type="submission" date="2016-10" db="EMBL/GenBank/DDBJ databases">
        <authorList>
            <person name="Varghese N."/>
            <person name="Submissions S."/>
        </authorList>
    </citation>
    <scope>NUCLEOTIDE SEQUENCE [LARGE SCALE GENOMIC DNA]</scope>
    <source>
        <strain evidence="2">CGMCC 1.7061</strain>
    </source>
</reference>
<sequence length="153" mass="17451">MRPDLSPLVTPSPALQAGDLLDPAQFKAIFLLHPDHEFESYPVDPLTDEQLERLGGDAVYLRFSHMLVFQHALAHEELKPLIAAFCEELVEFSDEYGLKRLYVPLLNIYRDKDKVDPDDPAMFAAREKKIAAKLSAAVELLEEEHRETFLSFI</sequence>
<organism evidence="1 2">
    <name type="scientific">Marinobacter zhejiangensis</name>
    <dbReference type="NCBI Taxonomy" id="488535"/>
    <lineage>
        <taxon>Bacteria</taxon>
        <taxon>Pseudomonadati</taxon>
        <taxon>Pseudomonadota</taxon>
        <taxon>Gammaproteobacteria</taxon>
        <taxon>Pseudomonadales</taxon>
        <taxon>Marinobacteraceae</taxon>
        <taxon>Marinobacter</taxon>
    </lineage>
</organism>
<dbReference type="RefSeq" id="WP_092021670.1">
    <property type="nucleotide sequence ID" value="NZ_FOUE01000002.1"/>
</dbReference>
<proteinExistence type="predicted"/>
<evidence type="ECO:0000313" key="1">
    <source>
        <dbReference type="EMBL" id="SFM22035.1"/>
    </source>
</evidence>
<name>A0A1I4P301_9GAMM</name>
<dbReference type="AlphaFoldDB" id="A0A1I4P301"/>
<dbReference type="STRING" id="488535.SAMN04487963_1774"/>